<reference evidence="2 3" key="1">
    <citation type="submission" date="2020-08" db="EMBL/GenBank/DDBJ databases">
        <title>Genomic Encyclopedia of Type Strains, Phase IV (KMG-IV): sequencing the most valuable type-strain genomes for metagenomic binning, comparative biology and taxonomic classification.</title>
        <authorList>
            <person name="Goeker M."/>
        </authorList>
    </citation>
    <scope>NUCLEOTIDE SEQUENCE [LARGE SCALE GENOMIC DNA]</scope>
    <source>
        <strain evidence="2 3">DSM 26575</strain>
    </source>
</reference>
<evidence type="ECO:0000256" key="1">
    <source>
        <dbReference type="SAM" id="MobiDB-lite"/>
    </source>
</evidence>
<dbReference type="AlphaFoldDB" id="A0A7W6G8M9"/>
<organism evidence="2 3">
    <name type="scientific">Rhizobium metallidurans</name>
    <dbReference type="NCBI Taxonomy" id="1265931"/>
    <lineage>
        <taxon>Bacteria</taxon>
        <taxon>Pseudomonadati</taxon>
        <taxon>Pseudomonadota</taxon>
        <taxon>Alphaproteobacteria</taxon>
        <taxon>Hyphomicrobiales</taxon>
        <taxon>Rhizobiaceae</taxon>
        <taxon>Rhizobium/Agrobacterium group</taxon>
        <taxon>Rhizobium</taxon>
    </lineage>
</organism>
<feature type="region of interest" description="Disordered" evidence="1">
    <location>
        <begin position="1"/>
        <end position="33"/>
    </location>
</feature>
<comment type="caution">
    <text evidence="2">The sequence shown here is derived from an EMBL/GenBank/DDBJ whole genome shotgun (WGS) entry which is preliminary data.</text>
</comment>
<dbReference type="EMBL" id="JACIDW010000001">
    <property type="protein sequence ID" value="MBB3962693.1"/>
    <property type="molecule type" value="Genomic_DNA"/>
</dbReference>
<dbReference type="Proteomes" id="UP000582090">
    <property type="component" value="Unassembled WGS sequence"/>
</dbReference>
<name>A0A7W6G8M9_9HYPH</name>
<gene>
    <name evidence="2" type="ORF">GGQ67_000311</name>
</gene>
<proteinExistence type="predicted"/>
<accession>A0A7W6G8M9</accession>
<evidence type="ECO:0000313" key="3">
    <source>
        <dbReference type="Proteomes" id="UP000582090"/>
    </source>
</evidence>
<keyword evidence="3" id="KW-1185">Reference proteome</keyword>
<feature type="compositionally biased region" description="Polar residues" evidence="1">
    <location>
        <begin position="11"/>
        <end position="27"/>
    </location>
</feature>
<evidence type="ECO:0000313" key="2">
    <source>
        <dbReference type="EMBL" id="MBB3962693.1"/>
    </source>
</evidence>
<protein>
    <submittedName>
        <fullName evidence="2">Uncharacterized protein</fullName>
    </submittedName>
</protein>
<sequence>MRVAHAPELSTAFSFSTANPPQGQNPGSDAAASMEYRQPRRVACLDPATLTTFACYIGVVFPFATKECAMQDMTMSEVLRDPMIRQMLRADRISLGVFAELLETAAKKRAHAFSASGTAAFCAGMLAERAETQGKA</sequence>